<dbReference type="KEGG" id="pect:BN1012_Phect130"/>
<dbReference type="RefSeq" id="WP_043949325.1">
    <property type="nucleotide sequence ID" value="NZ_HG966617.1"/>
</dbReference>
<proteinExistence type="predicted"/>
<evidence type="ECO:0000256" key="1">
    <source>
        <dbReference type="SAM" id="Phobius"/>
    </source>
</evidence>
<gene>
    <name evidence="2" type="ORF">BN1012_Phect130</name>
</gene>
<dbReference type="Proteomes" id="UP000032160">
    <property type="component" value="Chromosome I"/>
</dbReference>
<dbReference type="EMBL" id="HG966617">
    <property type="protein sequence ID" value="CDO58344.1"/>
    <property type="molecule type" value="Genomic_DNA"/>
</dbReference>
<name>X5MDC6_9HYPH</name>
<protein>
    <submittedName>
        <fullName evidence="2">Uncharacterized protein</fullName>
    </submittedName>
</protein>
<keyword evidence="1" id="KW-0812">Transmembrane</keyword>
<evidence type="ECO:0000313" key="3">
    <source>
        <dbReference type="Proteomes" id="UP000032160"/>
    </source>
</evidence>
<sequence length="59" mass="6567">MDITWIIGGGAALAVLLVLVLMATSRKRATKSDRLDHAFERARYARRTGTMGSDRGYIR</sequence>
<keyword evidence="1" id="KW-1133">Transmembrane helix</keyword>
<accession>X5MDC6</accession>
<evidence type="ECO:0000313" key="2">
    <source>
        <dbReference type="EMBL" id="CDO58344.1"/>
    </source>
</evidence>
<dbReference type="HOGENOM" id="CLU_2951736_0_0_5"/>
<reference evidence="2 3" key="1">
    <citation type="journal article" date="2014" name="Front. Genet.">
        <title>Genome and metabolic network of "Candidatus Phaeomarinobacter ectocarpi" Ec32, a new candidate genus of Alphaproteobacteria frequently associated with brown algae.</title>
        <authorList>
            <person name="Dittami S.M."/>
            <person name="Barbeyron T."/>
            <person name="Boyen C."/>
            <person name="Cambefort J."/>
            <person name="Collet G."/>
            <person name="Delage L."/>
            <person name="Gobet A."/>
            <person name="Groisillier A."/>
            <person name="Leblanc C."/>
            <person name="Michel G."/>
            <person name="Scornet D."/>
            <person name="Siegel A."/>
            <person name="Tapia J.E."/>
            <person name="Tonon T."/>
        </authorList>
    </citation>
    <scope>NUCLEOTIDE SEQUENCE [LARGE SCALE GENOMIC DNA]</scope>
    <source>
        <strain evidence="2 3">Ec32</strain>
    </source>
</reference>
<dbReference type="STRING" id="1458461.BN1012_Phect130"/>
<organism evidence="2 3">
    <name type="scientific">Candidatus Phaeomarinibacter ectocarpi</name>
    <dbReference type="NCBI Taxonomy" id="1458461"/>
    <lineage>
        <taxon>Bacteria</taxon>
        <taxon>Pseudomonadati</taxon>
        <taxon>Pseudomonadota</taxon>
        <taxon>Alphaproteobacteria</taxon>
        <taxon>Hyphomicrobiales</taxon>
        <taxon>Parvibaculaceae</taxon>
        <taxon>Candidatus Phaeomarinibacter</taxon>
    </lineage>
</organism>
<dbReference type="AlphaFoldDB" id="X5MDC6"/>
<keyword evidence="1" id="KW-0472">Membrane</keyword>
<keyword evidence="3" id="KW-1185">Reference proteome</keyword>
<feature type="transmembrane region" description="Helical" evidence="1">
    <location>
        <begin position="6"/>
        <end position="24"/>
    </location>
</feature>
<dbReference type="OrthoDB" id="9937097at2"/>